<dbReference type="GO" id="GO:0016887">
    <property type="term" value="F:ATP hydrolysis activity"/>
    <property type="evidence" value="ECO:0007669"/>
    <property type="project" value="InterPro"/>
</dbReference>
<feature type="domain" description="ABC transporter" evidence="10">
    <location>
        <begin position="488"/>
        <end position="704"/>
    </location>
</feature>
<dbReference type="PROSITE" id="PS50893">
    <property type="entry name" value="ABC_TRANSPORTER_2"/>
    <property type="match status" value="1"/>
</dbReference>
<accession>A0A1C4DI23</accession>
<dbReference type="AlphaFoldDB" id="A0A1C4DI23"/>
<evidence type="ECO:0000256" key="7">
    <source>
        <dbReference type="ARBA" id="ARBA00022989"/>
    </source>
</evidence>
<dbReference type="PROSITE" id="PS00211">
    <property type="entry name" value="ABC_TRANSPORTER_1"/>
    <property type="match status" value="1"/>
</dbReference>
<dbReference type="OrthoDB" id="9782586at2"/>
<evidence type="ECO:0000259" key="10">
    <source>
        <dbReference type="PROSITE" id="PS50893"/>
    </source>
</evidence>
<evidence type="ECO:0000259" key="11">
    <source>
        <dbReference type="PROSITE" id="PS50929"/>
    </source>
</evidence>
<organism evidence="13 14">
    <name type="scientific">Gilliamella intestini</name>
    <dbReference type="NCBI Taxonomy" id="1798183"/>
    <lineage>
        <taxon>Bacteria</taxon>
        <taxon>Pseudomonadati</taxon>
        <taxon>Pseudomonadota</taxon>
        <taxon>Gammaproteobacteria</taxon>
        <taxon>Orbales</taxon>
        <taxon>Orbaceae</taxon>
        <taxon>Gilliamella</taxon>
    </lineage>
</organism>
<feature type="domain" description="Peptidase C39" evidence="12">
    <location>
        <begin position="20"/>
        <end position="139"/>
    </location>
</feature>
<dbReference type="SUPFAM" id="SSF90123">
    <property type="entry name" value="ABC transporter transmembrane region"/>
    <property type="match status" value="1"/>
</dbReference>
<dbReference type="Pfam" id="PF00005">
    <property type="entry name" value="ABC_tran"/>
    <property type="match status" value="1"/>
</dbReference>
<keyword evidence="4 9" id="KW-0812">Transmembrane</keyword>
<dbReference type="InterPro" id="IPR027417">
    <property type="entry name" value="P-loop_NTPase"/>
</dbReference>
<dbReference type="PANTHER" id="PTHR24221">
    <property type="entry name" value="ATP-BINDING CASSETTE SUB-FAMILY B"/>
    <property type="match status" value="1"/>
</dbReference>
<dbReference type="SUPFAM" id="SSF52540">
    <property type="entry name" value="P-loop containing nucleoside triphosphate hydrolases"/>
    <property type="match status" value="1"/>
</dbReference>
<dbReference type="InterPro" id="IPR039421">
    <property type="entry name" value="Type_1_exporter"/>
</dbReference>
<dbReference type="CDD" id="cd02419">
    <property type="entry name" value="Peptidase_C39C"/>
    <property type="match status" value="1"/>
</dbReference>
<dbReference type="FunFam" id="3.40.50.300:FF:000299">
    <property type="entry name" value="ABC transporter ATP-binding protein/permease"/>
    <property type="match status" value="1"/>
</dbReference>
<dbReference type="Proteomes" id="UP000199698">
    <property type="component" value="Unassembled WGS sequence"/>
</dbReference>
<dbReference type="EMBL" id="FMBA01000075">
    <property type="protein sequence ID" value="SCC30997.1"/>
    <property type="molecule type" value="Genomic_DNA"/>
</dbReference>
<dbReference type="Gene3D" id="3.40.50.300">
    <property type="entry name" value="P-loop containing nucleotide triphosphate hydrolases"/>
    <property type="match status" value="1"/>
</dbReference>
<keyword evidence="14" id="KW-1185">Reference proteome</keyword>
<evidence type="ECO:0000256" key="9">
    <source>
        <dbReference type="SAM" id="Phobius"/>
    </source>
</evidence>
<evidence type="ECO:0000256" key="1">
    <source>
        <dbReference type="ARBA" id="ARBA00004651"/>
    </source>
</evidence>
<evidence type="ECO:0000256" key="3">
    <source>
        <dbReference type="ARBA" id="ARBA00022475"/>
    </source>
</evidence>
<evidence type="ECO:0000313" key="14">
    <source>
        <dbReference type="Proteomes" id="UP000199698"/>
    </source>
</evidence>
<evidence type="ECO:0000256" key="2">
    <source>
        <dbReference type="ARBA" id="ARBA00022448"/>
    </source>
</evidence>
<evidence type="ECO:0000256" key="5">
    <source>
        <dbReference type="ARBA" id="ARBA00022741"/>
    </source>
</evidence>
<evidence type="ECO:0000256" key="4">
    <source>
        <dbReference type="ARBA" id="ARBA00022692"/>
    </source>
</evidence>
<dbReference type="Pfam" id="PF03412">
    <property type="entry name" value="Peptidase_C39"/>
    <property type="match status" value="1"/>
</dbReference>
<protein>
    <submittedName>
        <fullName evidence="13">Colicin V processing peptidase. Cysteine peptidase. MEROPS family C39</fullName>
    </submittedName>
</protein>
<feature type="transmembrane region" description="Helical" evidence="9">
    <location>
        <begin position="303"/>
        <end position="323"/>
    </location>
</feature>
<dbReference type="RefSeq" id="WP_091125954.1">
    <property type="nucleotide sequence ID" value="NZ_FMBA01000075.1"/>
</dbReference>
<feature type="transmembrane region" description="Helical" evidence="9">
    <location>
        <begin position="170"/>
        <end position="193"/>
    </location>
</feature>
<keyword evidence="8 9" id="KW-0472">Membrane</keyword>
<feature type="transmembrane region" description="Helical" evidence="9">
    <location>
        <begin position="199"/>
        <end position="220"/>
    </location>
</feature>
<dbReference type="GO" id="GO:0006508">
    <property type="term" value="P:proteolysis"/>
    <property type="evidence" value="ECO:0007669"/>
    <property type="project" value="InterPro"/>
</dbReference>
<dbReference type="InterPro" id="IPR003439">
    <property type="entry name" value="ABC_transporter-like_ATP-bd"/>
</dbReference>
<dbReference type="PROSITE" id="PS50929">
    <property type="entry name" value="ABC_TM1F"/>
    <property type="match status" value="1"/>
</dbReference>
<dbReference type="GO" id="GO:0005886">
    <property type="term" value="C:plasma membrane"/>
    <property type="evidence" value="ECO:0007669"/>
    <property type="project" value="UniProtKB-SubCell"/>
</dbReference>
<dbReference type="InterPro" id="IPR003593">
    <property type="entry name" value="AAA+_ATPase"/>
</dbReference>
<dbReference type="InterPro" id="IPR011527">
    <property type="entry name" value="ABC1_TM_dom"/>
</dbReference>
<dbReference type="GO" id="GO:0140359">
    <property type="term" value="F:ABC-type transporter activity"/>
    <property type="evidence" value="ECO:0007669"/>
    <property type="project" value="InterPro"/>
</dbReference>
<proteinExistence type="predicted"/>
<reference evidence="14" key="1">
    <citation type="submission" date="2016-08" db="EMBL/GenBank/DDBJ databases">
        <authorList>
            <person name="Varghese N."/>
            <person name="Submissions Spin"/>
        </authorList>
    </citation>
    <scope>NUCLEOTIDE SEQUENCE [LARGE SCALE GENOMIC DNA]</scope>
    <source>
        <strain evidence="14">R-53144</strain>
    </source>
</reference>
<dbReference type="InterPro" id="IPR017871">
    <property type="entry name" value="ABC_transporter-like_CS"/>
</dbReference>
<dbReference type="Gene3D" id="3.90.70.10">
    <property type="entry name" value="Cysteine proteinases"/>
    <property type="match status" value="1"/>
</dbReference>
<dbReference type="CDD" id="cd18567">
    <property type="entry name" value="ABC_6TM_CvaB_RaxB_like"/>
    <property type="match status" value="1"/>
</dbReference>
<dbReference type="Pfam" id="PF00664">
    <property type="entry name" value="ABC_membrane"/>
    <property type="match status" value="1"/>
</dbReference>
<dbReference type="STRING" id="1798183.GA0061080_10754"/>
<dbReference type="InterPro" id="IPR005074">
    <property type="entry name" value="Peptidase_C39"/>
</dbReference>
<evidence type="ECO:0000313" key="13">
    <source>
        <dbReference type="EMBL" id="SCC30997.1"/>
    </source>
</evidence>
<keyword evidence="6" id="KW-0067">ATP-binding</keyword>
<dbReference type="InterPro" id="IPR036640">
    <property type="entry name" value="ABC1_TM_sf"/>
</dbReference>
<evidence type="ECO:0000256" key="6">
    <source>
        <dbReference type="ARBA" id="ARBA00022840"/>
    </source>
</evidence>
<dbReference type="SMART" id="SM00382">
    <property type="entry name" value="AAA"/>
    <property type="match status" value="1"/>
</dbReference>
<sequence>MNEQLYLKFNYKKKLSMCLQSESAECGLACLLMIVNYWGLNSTLMDLRKKYAFSLRGASLKNIIHIANELKFSSRPLRLELEQLKNLKSPCILHWDLNHFVVLKKVRGRSVFIHDPAVGKVKLKMDEVSRHFTGIAIEFSPTTEFSPKKKQSKISFKSVMGSVIGLKKGLFQLFLLGIMIQVCTLIAPLYLQWVVDDVIAVSDINLLTVLGIGFILLLLLRISVEAVRTWFTTAFSTQLNYQWRGNVFNHLLNLPLEWFQKRHLADIVSRFHSIQEIQDGITTKVVASIVDGLLVITTFAMMCMYNFTLSLISFLSILLYAILRWTTFSHQRHITSQYIINKANQESHFLESIRGMQSIRLYNHQKERYVNWMNLSAIEFNEHLKLEKFNLFFQLANTLIFSLDKIIVIWIAASLILDNLFSIGMLFAFMSYKEQLSDKIVSLIDKICEISMLKLHVERLADIVFSSKENYQKIDQIVDTKVISDFTIKLVNVSFRYSEHEPDILKNINLTIPMGQCIAITGVSGCGKTTLLKLILRLLEPYEGQIFIGNTLLSDLDINKYRKLFGTVMQDDQLFAGTIADNICFFDSEPNQEKIKFCALKAVIHDEIIKMPMKYNTIIGDIGSGLSGGQKQRILLARALYREPTILALDEATSHLDVTNENAVNTSMLGYHFSKIVVAHRPETIKMADRVVILEQGSIISDTLN</sequence>
<dbReference type="GO" id="GO:0034040">
    <property type="term" value="F:ATPase-coupled lipid transmembrane transporter activity"/>
    <property type="evidence" value="ECO:0007669"/>
    <property type="project" value="TreeGrafter"/>
</dbReference>
<dbReference type="InterPro" id="IPR033838">
    <property type="entry name" value="CvaB_peptidase"/>
</dbReference>
<dbReference type="Gene3D" id="1.20.1560.10">
    <property type="entry name" value="ABC transporter type 1, transmembrane domain"/>
    <property type="match status" value="1"/>
</dbReference>
<dbReference type="PANTHER" id="PTHR24221:SF606">
    <property type="entry name" value="COLICIN V SECRETION-PROCESSING ATP-BINDING PROTEIN"/>
    <property type="match status" value="1"/>
</dbReference>
<evidence type="ECO:0000259" key="12">
    <source>
        <dbReference type="PROSITE" id="PS50990"/>
    </source>
</evidence>
<keyword evidence="7 9" id="KW-1133">Transmembrane helix</keyword>
<keyword evidence="5" id="KW-0547">Nucleotide-binding</keyword>
<feature type="transmembrane region" description="Helical" evidence="9">
    <location>
        <begin position="407"/>
        <end position="429"/>
    </location>
</feature>
<keyword evidence="2" id="KW-0813">Transport</keyword>
<evidence type="ECO:0000256" key="8">
    <source>
        <dbReference type="ARBA" id="ARBA00023136"/>
    </source>
</evidence>
<comment type="subcellular location">
    <subcellularLocation>
        <location evidence="1">Cell membrane</location>
        <topology evidence="1">Multi-pass membrane protein</topology>
    </subcellularLocation>
</comment>
<feature type="domain" description="ABC transmembrane type-1" evidence="11">
    <location>
        <begin position="173"/>
        <end position="452"/>
    </location>
</feature>
<dbReference type="GO" id="GO:0005524">
    <property type="term" value="F:ATP binding"/>
    <property type="evidence" value="ECO:0007669"/>
    <property type="project" value="UniProtKB-KW"/>
</dbReference>
<name>A0A1C4DI23_9GAMM</name>
<dbReference type="GO" id="GO:0008234">
    <property type="term" value="F:cysteine-type peptidase activity"/>
    <property type="evidence" value="ECO:0007669"/>
    <property type="project" value="InterPro"/>
</dbReference>
<keyword evidence="3" id="KW-1003">Cell membrane</keyword>
<gene>
    <name evidence="13" type="ORF">GA0061080_10754</name>
</gene>
<dbReference type="PROSITE" id="PS50990">
    <property type="entry name" value="PEPTIDASE_C39"/>
    <property type="match status" value="1"/>
</dbReference>